<dbReference type="RefSeq" id="WP_183409662.1">
    <property type="nucleotide sequence ID" value="NZ_JACHWY010000001.1"/>
</dbReference>
<comment type="caution">
    <text evidence="5">The sequence shown here is derived from an EMBL/GenBank/DDBJ whole genome shotgun (WGS) entry which is preliminary data.</text>
</comment>
<comment type="similarity">
    <text evidence="1">Belongs to the ATP-dependent AMP-binding enzyme family.</text>
</comment>
<evidence type="ECO:0000256" key="1">
    <source>
        <dbReference type="ARBA" id="ARBA00006432"/>
    </source>
</evidence>
<dbReference type="PANTHER" id="PTHR24096:SF149">
    <property type="entry name" value="AMP-BINDING DOMAIN-CONTAINING PROTEIN-RELATED"/>
    <property type="match status" value="1"/>
</dbReference>
<dbReference type="PANTHER" id="PTHR24096">
    <property type="entry name" value="LONG-CHAIN-FATTY-ACID--COA LIGASE"/>
    <property type="match status" value="1"/>
</dbReference>
<gene>
    <name evidence="5" type="ORF">FHR99_001250</name>
</gene>
<protein>
    <submittedName>
        <fullName evidence="5">Acyl-CoA synthetase (AMP-forming)/AMP-acid ligase II</fullName>
    </submittedName>
</protein>
<keyword evidence="6" id="KW-1185">Reference proteome</keyword>
<dbReference type="EMBL" id="JACHWY010000001">
    <property type="protein sequence ID" value="MBB3047014.1"/>
    <property type="molecule type" value="Genomic_DNA"/>
</dbReference>
<dbReference type="Gene3D" id="3.40.50.12780">
    <property type="entry name" value="N-terminal domain of ligase-like"/>
    <property type="match status" value="1"/>
</dbReference>
<feature type="domain" description="AMP-dependent synthetase/ligase" evidence="3">
    <location>
        <begin position="26"/>
        <end position="397"/>
    </location>
</feature>
<dbReference type="InterPro" id="IPR045851">
    <property type="entry name" value="AMP-bd_C_sf"/>
</dbReference>
<organism evidence="5 6">
    <name type="scientific">Litorivivens lipolytica</name>
    <dbReference type="NCBI Taxonomy" id="1524264"/>
    <lineage>
        <taxon>Bacteria</taxon>
        <taxon>Pseudomonadati</taxon>
        <taxon>Pseudomonadota</taxon>
        <taxon>Gammaproteobacteria</taxon>
        <taxon>Litorivivens</taxon>
    </lineage>
</organism>
<proteinExistence type="inferred from homology"/>
<dbReference type="Proteomes" id="UP000537130">
    <property type="component" value="Unassembled WGS sequence"/>
</dbReference>
<dbReference type="InterPro" id="IPR000873">
    <property type="entry name" value="AMP-dep_synth/lig_dom"/>
</dbReference>
<dbReference type="Pfam" id="PF13193">
    <property type="entry name" value="AMP-binding_C"/>
    <property type="match status" value="1"/>
</dbReference>
<dbReference type="PROSITE" id="PS00455">
    <property type="entry name" value="AMP_BINDING"/>
    <property type="match status" value="1"/>
</dbReference>
<feature type="domain" description="AMP-binding enzyme C-terminal" evidence="4">
    <location>
        <begin position="450"/>
        <end position="521"/>
    </location>
</feature>
<accession>A0A7W4Z507</accession>
<dbReference type="InterPro" id="IPR020845">
    <property type="entry name" value="AMP-binding_CS"/>
</dbReference>
<dbReference type="GO" id="GO:0016405">
    <property type="term" value="F:CoA-ligase activity"/>
    <property type="evidence" value="ECO:0007669"/>
    <property type="project" value="TreeGrafter"/>
</dbReference>
<evidence type="ECO:0000313" key="6">
    <source>
        <dbReference type="Proteomes" id="UP000537130"/>
    </source>
</evidence>
<keyword evidence="2 5" id="KW-0436">Ligase</keyword>
<dbReference type="InterPro" id="IPR025110">
    <property type="entry name" value="AMP-bd_C"/>
</dbReference>
<evidence type="ECO:0000259" key="4">
    <source>
        <dbReference type="Pfam" id="PF13193"/>
    </source>
</evidence>
<dbReference type="InterPro" id="IPR042099">
    <property type="entry name" value="ANL_N_sf"/>
</dbReference>
<sequence length="539" mass="59237">MAEATTLWQLFQQAVQRAPQQEALLDPPNREALCGTPARRLSFSEVEQTALRIAAQWHQSGLRAGDIVLVQLPNVIELPLVYLAAARLGLIVSPVPVQYQQHELRMIIDATHPRAIVSGERFKEDNLLQHFDGLIPNSSLCFSIDGPSGQWQALGENIETANLNDVPTPDQDALFTLCWTSGTTGTPKGVPRRHRHWLAMIPAFEDATALPQGAAMVAPFPMVNMAAISVFLVYWLSVNGKLALHHPLDLPVFLQQIEEEKALYTVAPPALLSLLLATPDLLNSRDLSSLRVIGSGSAPLAPSMISGFKEQLGVDVVNMFGSNEGCCLVSDAQDVPDPTARASLFPRFGAPGISWHNRIAQVFHTRLIDPDSGDAITEAGKAGELVIKGDTVFEGYWHSAEANRELFDAEGYFRTGDLFEITGDNDAFYRFVGRRKDLIVRGGMKISPEEIDQLLTGHPDIQEVAVAPYPDEHLGQRVAAFVVSQKPLTVDDLTAYLEQAGLARFKWPEQVIAIDTLPRNPLNKVLRHELARQLETTPV</sequence>
<reference evidence="5 6" key="1">
    <citation type="submission" date="2020-08" db="EMBL/GenBank/DDBJ databases">
        <title>Genomic Encyclopedia of Type Strains, Phase III (KMG-III): the genomes of soil and plant-associated and newly described type strains.</title>
        <authorList>
            <person name="Whitman W."/>
        </authorList>
    </citation>
    <scope>NUCLEOTIDE SEQUENCE [LARGE SCALE GENOMIC DNA]</scope>
    <source>
        <strain evidence="5 6">CECT 8654</strain>
    </source>
</reference>
<dbReference type="Gene3D" id="3.30.300.30">
    <property type="match status" value="1"/>
</dbReference>
<dbReference type="SUPFAM" id="SSF56801">
    <property type="entry name" value="Acetyl-CoA synthetase-like"/>
    <property type="match status" value="1"/>
</dbReference>
<evidence type="ECO:0000313" key="5">
    <source>
        <dbReference type="EMBL" id="MBB3047014.1"/>
    </source>
</evidence>
<dbReference type="Pfam" id="PF00501">
    <property type="entry name" value="AMP-binding"/>
    <property type="match status" value="1"/>
</dbReference>
<evidence type="ECO:0000256" key="2">
    <source>
        <dbReference type="ARBA" id="ARBA00022598"/>
    </source>
</evidence>
<name>A0A7W4Z507_9GAMM</name>
<dbReference type="AlphaFoldDB" id="A0A7W4Z507"/>
<evidence type="ECO:0000259" key="3">
    <source>
        <dbReference type="Pfam" id="PF00501"/>
    </source>
</evidence>